<keyword evidence="2" id="KW-1185">Reference proteome</keyword>
<sequence>MQKVTLVASKLQIGSDVLASCAQRWDAVGLPPITTGFQSTLSLSNVTLYLSDNIFVSLRSVFGNASHRVKSTGQPTTTTLSTPMDLCALLCQAVHLTRGTVNR</sequence>
<name>A0A0S4J567_BODSA</name>
<reference evidence="2" key="1">
    <citation type="submission" date="2015-09" db="EMBL/GenBank/DDBJ databases">
        <authorList>
            <consortium name="Pathogen Informatics"/>
        </authorList>
    </citation>
    <scope>NUCLEOTIDE SEQUENCE [LARGE SCALE GENOMIC DNA]</scope>
    <source>
        <strain evidence="2">Lake Konstanz</strain>
    </source>
</reference>
<dbReference type="AlphaFoldDB" id="A0A0S4J567"/>
<evidence type="ECO:0000313" key="1">
    <source>
        <dbReference type="EMBL" id="CUG80587.1"/>
    </source>
</evidence>
<dbReference type="EMBL" id="CYKH01001050">
    <property type="protein sequence ID" value="CUG80587.1"/>
    <property type="molecule type" value="Genomic_DNA"/>
</dbReference>
<organism evidence="1 2">
    <name type="scientific">Bodo saltans</name>
    <name type="common">Flagellated protozoan</name>
    <dbReference type="NCBI Taxonomy" id="75058"/>
    <lineage>
        <taxon>Eukaryota</taxon>
        <taxon>Discoba</taxon>
        <taxon>Euglenozoa</taxon>
        <taxon>Kinetoplastea</taxon>
        <taxon>Metakinetoplastina</taxon>
        <taxon>Eubodonida</taxon>
        <taxon>Bodonidae</taxon>
        <taxon>Bodo</taxon>
    </lineage>
</organism>
<gene>
    <name evidence="1" type="ORF">BSAL_86390</name>
</gene>
<dbReference type="Proteomes" id="UP000051952">
    <property type="component" value="Unassembled WGS sequence"/>
</dbReference>
<dbReference type="VEuPathDB" id="TriTrypDB:BSAL_86390"/>
<evidence type="ECO:0000313" key="2">
    <source>
        <dbReference type="Proteomes" id="UP000051952"/>
    </source>
</evidence>
<proteinExistence type="predicted"/>
<accession>A0A0S4J567</accession>
<protein>
    <submittedName>
        <fullName evidence="1">Uncharacterized protein</fullName>
    </submittedName>
</protein>